<reference evidence="1" key="1">
    <citation type="submission" date="2019-08" db="EMBL/GenBank/DDBJ databases">
        <authorList>
            <person name="Kucharzyk K."/>
            <person name="Murdoch R.W."/>
            <person name="Higgins S."/>
            <person name="Loffler F."/>
        </authorList>
    </citation>
    <scope>NUCLEOTIDE SEQUENCE</scope>
</reference>
<accession>A0A645BR77</accession>
<name>A0A645BR77_9ZZZZ</name>
<protein>
    <submittedName>
        <fullName evidence="1">Uncharacterized protein</fullName>
    </submittedName>
</protein>
<sequence length="107" mass="11717">MFKLLNVGSKSEALASVEKLPAEVQSSVKSFFKGGSTKYSKFTVEKLPNGNYMTKMTKPSDVPGSKATYYKEIGADGNTVSVYKETYDPAGNLVHTKNKINLDIDIE</sequence>
<organism evidence="1">
    <name type="scientific">bioreactor metagenome</name>
    <dbReference type="NCBI Taxonomy" id="1076179"/>
    <lineage>
        <taxon>unclassified sequences</taxon>
        <taxon>metagenomes</taxon>
        <taxon>ecological metagenomes</taxon>
    </lineage>
</organism>
<dbReference type="EMBL" id="VSSQ01021966">
    <property type="protein sequence ID" value="MPM67929.1"/>
    <property type="molecule type" value="Genomic_DNA"/>
</dbReference>
<dbReference type="AlphaFoldDB" id="A0A645BR77"/>
<evidence type="ECO:0000313" key="1">
    <source>
        <dbReference type="EMBL" id="MPM67929.1"/>
    </source>
</evidence>
<comment type="caution">
    <text evidence="1">The sequence shown here is derived from an EMBL/GenBank/DDBJ whole genome shotgun (WGS) entry which is preliminary data.</text>
</comment>
<gene>
    <name evidence="1" type="ORF">SDC9_114854</name>
</gene>
<proteinExistence type="predicted"/>